<comment type="pathway">
    <text evidence="2">Carbohydrate degradation; glycolysis; pyruvate from D-glyceraldehyde 3-phosphate: step 2/5.</text>
</comment>
<evidence type="ECO:0000256" key="4">
    <source>
        <dbReference type="ARBA" id="ARBA00013061"/>
    </source>
</evidence>
<name>A0A383ANV3_9ZZZZ</name>
<dbReference type="InterPro" id="IPR001576">
    <property type="entry name" value="Phosphoglycerate_kinase"/>
</dbReference>
<dbReference type="FunFam" id="3.40.50.1260:FF:000031">
    <property type="entry name" value="Phosphoglycerate kinase 1"/>
    <property type="match status" value="1"/>
</dbReference>
<dbReference type="Gene3D" id="3.40.50.1260">
    <property type="entry name" value="Phosphoglycerate kinase, N-terminal domain"/>
    <property type="match status" value="2"/>
</dbReference>
<evidence type="ECO:0000256" key="3">
    <source>
        <dbReference type="ARBA" id="ARBA00008982"/>
    </source>
</evidence>
<dbReference type="PANTHER" id="PTHR11406">
    <property type="entry name" value="PHOSPHOGLYCERATE KINASE"/>
    <property type="match status" value="1"/>
</dbReference>
<dbReference type="GO" id="GO:0005829">
    <property type="term" value="C:cytosol"/>
    <property type="evidence" value="ECO:0007669"/>
    <property type="project" value="TreeGrafter"/>
</dbReference>
<dbReference type="EC" id="2.7.2.3" evidence="4"/>
<gene>
    <name evidence="10" type="ORF">METZ01_LOCUS462208</name>
</gene>
<keyword evidence="7" id="KW-0418">Kinase</keyword>
<protein>
    <recommendedName>
        <fullName evidence="4">phosphoglycerate kinase</fullName>
        <ecNumber evidence="4">2.7.2.3</ecNumber>
    </recommendedName>
</protein>
<dbReference type="GO" id="GO:0004618">
    <property type="term" value="F:phosphoglycerate kinase activity"/>
    <property type="evidence" value="ECO:0007669"/>
    <property type="project" value="UniProtKB-EC"/>
</dbReference>
<dbReference type="Pfam" id="PF00162">
    <property type="entry name" value="PGK"/>
    <property type="match status" value="1"/>
</dbReference>
<keyword evidence="6" id="KW-0547">Nucleotide-binding</keyword>
<dbReference type="InterPro" id="IPR036043">
    <property type="entry name" value="Phosphoglycerate_kinase_sf"/>
</dbReference>
<dbReference type="PRINTS" id="PR00477">
    <property type="entry name" value="PHGLYCKINASE"/>
</dbReference>
<evidence type="ECO:0000256" key="9">
    <source>
        <dbReference type="ARBA" id="ARBA00023152"/>
    </source>
</evidence>
<evidence type="ECO:0000256" key="5">
    <source>
        <dbReference type="ARBA" id="ARBA00022679"/>
    </source>
</evidence>
<evidence type="ECO:0000313" key="10">
    <source>
        <dbReference type="EMBL" id="SVE09354.1"/>
    </source>
</evidence>
<dbReference type="PANTHER" id="PTHR11406:SF23">
    <property type="entry name" value="PHOSPHOGLYCERATE KINASE 1, CHLOROPLASTIC-RELATED"/>
    <property type="match status" value="1"/>
</dbReference>
<feature type="non-terminal residue" evidence="10">
    <location>
        <position position="250"/>
    </location>
</feature>
<dbReference type="GO" id="GO:0006094">
    <property type="term" value="P:gluconeogenesis"/>
    <property type="evidence" value="ECO:0007669"/>
    <property type="project" value="TreeGrafter"/>
</dbReference>
<keyword evidence="8" id="KW-0067">ATP-binding</keyword>
<dbReference type="EMBL" id="UINC01193641">
    <property type="protein sequence ID" value="SVE09354.1"/>
    <property type="molecule type" value="Genomic_DNA"/>
</dbReference>
<sequence length="250" mass="26199">EGDVANDPELAMAWAELGELFVNDAFGTTHRAHASTSGLAQAMVARGYEAVSGLLVARELRFLDEALRAPERPLTAILGGAKISGKIDVIDAFLSRVDRLLIGGAMANTFMRALGLETGSSLVEEDRVALAAELIEKGGEQLVLPVDYIVSRDIKAGAETRVLDRSKISNGDRIVDIGPKTRAHFTEVIGWSKSIVWNGPMGVFEIESFSEGTVGIAHAVADACDRGALGVIGGGDSGAAVEQAGVASRV</sequence>
<feature type="non-terminal residue" evidence="10">
    <location>
        <position position="1"/>
    </location>
</feature>
<keyword evidence="9" id="KW-0324">Glycolysis</keyword>
<organism evidence="10">
    <name type="scientific">marine metagenome</name>
    <dbReference type="NCBI Taxonomy" id="408172"/>
    <lineage>
        <taxon>unclassified sequences</taxon>
        <taxon>metagenomes</taxon>
        <taxon>ecological metagenomes</taxon>
    </lineage>
</organism>
<reference evidence="10" key="1">
    <citation type="submission" date="2018-05" db="EMBL/GenBank/DDBJ databases">
        <authorList>
            <person name="Lanie J.A."/>
            <person name="Ng W.-L."/>
            <person name="Kazmierczak K.M."/>
            <person name="Andrzejewski T.M."/>
            <person name="Davidsen T.M."/>
            <person name="Wayne K.J."/>
            <person name="Tettelin H."/>
            <person name="Glass J.I."/>
            <person name="Rusch D."/>
            <person name="Podicherti R."/>
            <person name="Tsui H.-C.T."/>
            <person name="Winkler M.E."/>
        </authorList>
    </citation>
    <scope>NUCLEOTIDE SEQUENCE</scope>
</reference>
<comment type="catalytic activity">
    <reaction evidence="1">
        <text>(2R)-3-phosphoglycerate + ATP = (2R)-3-phospho-glyceroyl phosphate + ADP</text>
        <dbReference type="Rhea" id="RHEA:14801"/>
        <dbReference type="ChEBI" id="CHEBI:30616"/>
        <dbReference type="ChEBI" id="CHEBI:57604"/>
        <dbReference type="ChEBI" id="CHEBI:58272"/>
        <dbReference type="ChEBI" id="CHEBI:456216"/>
        <dbReference type="EC" id="2.7.2.3"/>
    </reaction>
</comment>
<proteinExistence type="inferred from homology"/>
<evidence type="ECO:0000256" key="2">
    <source>
        <dbReference type="ARBA" id="ARBA00004838"/>
    </source>
</evidence>
<dbReference type="InterPro" id="IPR015824">
    <property type="entry name" value="Phosphoglycerate_kinase_N"/>
</dbReference>
<dbReference type="AlphaFoldDB" id="A0A383ANV3"/>
<accession>A0A383ANV3</accession>
<dbReference type="SUPFAM" id="SSF53748">
    <property type="entry name" value="Phosphoglycerate kinase"/>
    <property type="match status" value="1"/>
</dbReference>
<evidence type="ECO:0000256" key="6">
    <source>
        <dbReference type="ARBA" id="ARBA00022741"/>
    </source>
</evidence>
<keyword evidence="5" id="KW-0808">Transferase</keyword>
<evidence type="ECO:0000256" key="1">
    <source>
        <dbReference type="ARBA" id="ARBA00000642"/>
    </source>
</evidence>
<dbReference type="GO" id="GO:0005524">
    <property type="term" value="F:ATP binding"/>
    <property type="evidence" value="ECO:0007669"/>
    <property type="project" value="UniProtKB-KW"/>
</dbReference>
<dbReference type="GO" id="GO:0006096">
    <property type="term" value="P:glycolytic process"/>
    <property type="evidence" value="ECO:0007669"/>
    <property type="project" value="UniProtKB-KW"/>
</dbReference>
<dbReference type="GO" id="GO:0043531">
    <property type="term" value="F:ADP binding"/>
    <property type="evidence" value="ECO:0007669"/>
    <property type="project" value="TreeGrafter"/>
</dbReference>
<evidence type="ECO:0000256" key="8">
    <source>
        <dbReference type="ARBA" id="ARBA00022840"/>
    </source>
</evidence>
<evidence type="ECO:0000256" key="7">
    <source>
        <dbReference type="ARBA" id="ARBA00022777"/>
    </source>
</evidence>
<comment type="similarity">
    <text evidence="3">Belongs to the phosphoglycerate kinase family.</text>
</comment>